<dbReference type="Pfam" id="PF00203">
    <property type="entry name" value="Ribosomal_S19"/>
    <property type="match status" value="1"/>
</dbReference>
<keyword evidence="2 7" id="KW-0699">rRNA-binding</keyword>
<dbReference type="HAMAP" id="MF_00531">
    <property type="entry name" value="Ribosomal_uS19"/>
    <property type="match status" value="1"/>
</dbReference>
<accession>A0A2Z5T7U0</accession>
<sequence>MSRSLRKKPFIDISLYNKVNKYLSNVKNSGNITTWSRRSTIYPNMVGLTINIHNGKKHIPLYITEEMIGYKLGEFVFTRKFKSHTTNKRKFKKV</sequence>
<dbReference type="InterPro" id="IPR002222">
    <property type="entry name" value="Ribosomal_uS19"/>
</dbReference>
<reference evidence="9 10" key="1">
    <citation type="journal article" date="2017" name="Proc. Natl. Acad. Sci. U.S.A.">
        <title>Small genome symbiont underlies cuticle hardness in beetles.</title>
        <authorList>
            <person name="Anbutsu H."/>
            <person name="Moriyama M."/>
            <person name="Nikoh N."/>
            <person name="Hosokawa T."/>
            <person name="Futahashi R."/>
            <person name="Tanahashi M."/>
            <person name="Meng X.Y."/>
            <person name="Kuriwada T."/>
            <person name="Mori N."/>
            <person name="Oshima K."/>
            <person name="Hattori M."/>
            <person name="Fujie M."/>
            <person name="Satoh N."/>
            <person name="Maeda T."/>
            <person name="Shigenobu S."/>
            <person name="Koga R."/>
            <person name="Fukatsu T."/>
        </authorList>
    </citation>
    <scope>NUCLEOTIDE SEQUENCE [LARGE SCALE GENOMIC DNA]</scope>
    <source>
        <strain evidence="9">NARRFE1</strain>
    </source>
</reference>
<organism evidence="9 10">
    <name type="scientific">endosymbiont of Rhynchophorus ferrugineus</name>
    <dbReference type="NCBI Taxonomy" id="1972133"/>
    <lineage>
        <taxon>Bacteria</taxon>
        <taxon>Pseudomonadati</taxon>
        <taxon>Pseudomonadota</taxon>
        <taxon>Gammaproteobacteria</taxon>
        <taxon>Candidatus Nardonella</taxon>
    </lineage>
</organism>
<protein>
    <recommendedName>
        <fullName evidence="6 7">Small ribosomal subunit protein uS19</fullName>
    </recommendedName>
</protein>
<name>A0A2Z5T7U0_9GAMM</name>
<keyword evidence="10" id="KW-1185">Reference proteome</keyword>
<evidence type="ECO:0000256" key="6">
    <source>
        <dbReference type="ARBA" id="ARBA00035163"/>
    </source>
</evidence>
<dbReference type="AlphaFoldDB" id="A0A2Z5T7U0"/>
<comment type="function">
    <text evidence="7">Protein S19 forms a complex with S13 that binds strongly to the 16S ribosomal RNA.</text>
</comment>
<evidence type="ECO:0000313" key="10">
    <source>
        <dbReference type="Proteomes" id="UP000289537"/>
    </source>
</evidence>
<comment type="similarity">
    <text evidence="1 7 8">Belongs to the universal ribosomal protein uS19 family.</text>
</comment>
<dbReference type="PROSITE" id="PS00323">
    <property type="entry name" value="RIBOSOMAL_S19"/>
    <property type="match status" value="1"/>
</dbReference>
<dbReference type="Gene3D" id="3.30.860.10">
    <property type="entry name" value="30s Ribosomal Protein S19, Chain A"/>
    <property type="match status" value="1"/>
</dbReference>
<dbReference type="GO" id="GO:0003735">
    <property type="term" value="F:structural constituent of ribosome"/>
    <property type="evidence" value="ECO:0007669"/>
    <property type="project" value="InterPro"/>
</dbReference>
<evidence type="ECO:0000256" key="7">
    <source>
        <dbReference type="HAMAP-Rule" id="MF_00531"/>
    </source>
</evidence>
<dbReference type="EMBL" id="AP018161">
    <property type="protein sequence ID" value="BBA85095.1"/>
    <property type="molecule type" value="Genomic_DNA"/>
</dbReference>
<dbReference type="InterPro" id="IPR005732">
    <property type="entry name" value="Ribosomal_uS19_bac-type"/>
</dbReference>
<evidence type="ECO:0000256" key="1">
    <source>
        <dbReference type="ARBA" id="ARBA00007345"/>
    </source>
</evidence>
<dbReference type="FunFam" id="3.30.860.10:FF:000001">
    <property type="entry name" value="30S ribosomal protein S19"/>
    <property type="match status" value="1"/>
</dbReference>
<dbReference type="GO" id="GO:0000028">
    <property type="term" value="P:ribosomal small subunit assembly"/>
    <property type="evidence" value="ECO:0007669"/>
    <property type="project" value="TreeGrafter"/>
</dbReference>
<dbReference type="PRINTS" id="PR00975">
    <property type="entry name" value="RIBOSOMALS19"/>
</dbReference>
<dbReference type="GO" id="GO:0005737">
    <property type="term" value="C:cytoplasm"/>
    <property type="evidence" value="ECO:0007669"/>
    <property type="project" value="UniProtKB-ARBA"/>
</dbReference>
<evidence type="ECO:0000256" key="4">
    <source>
        <dbReference type="ARBA" id="ARBA00022980"/>
    </source>
</evidence>
<keyword evidence="5 7" id="KW-0687">Ribonucleoprotein</keyword>
<evidence type="ECO:0000256" key="2">
    <source>
        <dbReference type="ARBA" id="ARBA00022730"/>
    </source>
</evidence>
<evidence type="ECO:0000256" key="8">
    <source>
        <dbReference type="RuleBase" id="RU003485"/>
    </source>
</evidence>
<dbReference type="GO" id="GO:0019843">
    <property type="term" value="F:rRNA binding"/>
    <property type="evidence" value="ECO:0007669"/>
    <property type="project" value="UniProtKB-UniRule"/>
</dbReference>
<dbReference type="RefSeq" id="WP_148708444.1">
    <property type="nucleotide sequence ID" value="NZ_AP018161.1"/>
</dbReference>
<evidence type="ECO:0000256" key="3">
    <source>
        <dbReference type="ARBA" id="ARBA00022884"/>
    </source>
</evidence>
<gene>
    <name evidence="7 9" type="primary">rpsS</name>
    <name evidence="9" type="ORF">NARRFE1_01600</name>
</gene>
<dbReference type="Proteomes" id="UP000289537">
    <property type="component" value="Chromosome"/>
</dbReference>
<evidence type="ECO:0000256" key="5">
    <source>
        <dbReference type="ARBA" id="ARBA00023274"/>
    </source>
</evidence>
<dbReference type="OrthoDB" id="9797833at2"/>
<dbReference type="NCBIfam" id="TIGR01050">
    <property type="entry name" value="rpsS_bact"/>
    <property type="match status" value="1"/>
</dbReference>
<evidence type="ECO:0000313" key="9">
    <source>
        <dbReference type="EMBL" id="BBA85095.1"/>
    </source>
</evidence>
<dbReference type="PANTHER" id="PTHR11880">
    <property type="entry name" value="RIBOSOMAL PROTEIN S19P FAMILY MEMBER"/>
    <property type="match status" value="1"/>
</dbReference>
<dbReference type="SUPFAM" id="SSF54570">
    <property type="entry name" value="Ribosomal protein S19"/>
    <property type="match status" value="1"/>
</dbReference>
<keyword evidence="4 7" id="KW-0689">Ribosomal protein</keyword>
<dbReference type="InterPro" id="IPR020934">
    <property type="entry name" value="Ribosomal_uS19_CS"/>
</dbReference>
<dbReference type="GO" id="GO:0015935">
    <property type="term" value="C:small ribosomal subunit"/>
    <property type="evidence" value="ECO:0007669"/>
    <property type="project" value="InterPro"/>
</dbReference>
<dbReference type="PIRSF" id="PIRSF002144">
    <property type="entry name" value="Ribosomal_S19"/>
    <property type="match status" value="1"/>
</dbReference>
<proteinExistence type="inferred from homology"/>
<dbReference type="PANTHER" id="PTHR11880:SF8">
    <property type="entry name" value="SMALL RIBOSOMAL SUBUNIT PROTEIN US19M"/>
    <property type="match status" value="1"/>
</dbReference>
<keyword evidence="3 7" id="KW-0694">RNA-binding</keyword>
<dbReference type="GO" id="GO:0006412">
    <property type="term" value="P:translation"/>
    <property type="evidence" value="ECO:0007669"/>
    <property type="project" value="UniProtKB-UniRule"/>
</dbReference>
<dbReference type="KEGG" id="eor:NARRFE1_01600"/>
<dbReference type="InterPro" id="IPR023575">
    <property type="entry name" value="Ribosomal_uS19_SF"/>
</dbReference>